<sequence>MTSNIHELNVDNKKIILIGTAHVSKNSAEEVKAVIEKEQPDTVCVELCKSRYDAIRDKNRWANMDIIKIIKEKKALLFLVNLIMSSYQKKIAKQLGVNAGQEMIQGIESAKDVDAEIVLADRNIDITFKRILSSINLWDKMKLLFQLVFSMFDSEDISEEDLDKLKSEDMLNSALNEMTKNMPRLKSTLVDERDRYLAQKIKEAPGEKIVAVLGAAHVPGIKKEIFKENDLRELSKLPKPKNTKKLISWIIPAIIILLIGSTFLMNRDTGIKQISSWILWNGSLSALGAAIAVAHPLSVLTAFVAAPISSLNPLIAAGWFAGLVEVLIRKPSVKEFENLSEDVLNIKGFWKNKVTRTLLVVVLANLGSVVGTMVSGTDIVRLFINSL</sequence>
<evidence type="ECO:0000313" key="3">
    <source>
        <dbReference type="Proteomes" id="UP000190285"/>
    </source>
</evidence>
<proteinExistence type="predicted"/>
<keyword evidence="1" id="KW-0472">Membrane</keyword>
<dbReference type="InterPro" id="IPR002816">
    <property type="entry name" value="TraB/PrgY/GumN_fam"/>
</dbReference>
<dbReference type="Proteomes" id="UP000190285">
    <property type="component" value="Unassembled WGS sequence"/>
</dbReference>
<feature type="transmembrane region" description="Helical" evidence="1">
    <location>
        <begin position="277"/>
        <end position="297"/>
    </location>
</feature>
<organism evidence="2 3">
    <name type="scientific">Maledivibacter halophilus</name>
    <dbReference type="NCBI Taxonomy" id="36842"/>
    <lineage>
        <taxon>Bacteria</taxon>
        <taxon>Bacillati</taxon>
        <taxon>Bacillota</taxon>
        <taxon>Clostridia</taxon>
        <taxon>Peptostreptococcales</taxon>
        <taxon>Caminicellaceae</taxon>
        <taxon>Maledivibacter</taxon>
    </lineage>
</organism>
<keyword evidence="3" id="KW-1185">Reference proteome</keyword>
<feature type="transmembrane region" description="Helical" evidence="1">
    <location>
        <begin position="246"/>
        <end position="265"/>
    </location>
</feature>
<keyword evidence="1" id="KW-0812">Transmembrane</keyword>
<name>A0A1T5LUS4_9FIRM</name>
<dbReference type="Pfam" id="PF01963">
    <property type="entry name" value="TraB_PrgY_gumN"/>
    <property type="match status" value="1"/>
</dbReference>
<dbReference type="PANTHER" id="PTHR21530">
    <property type="entry name" value="PHEROMONE SHUTDOWN PROTEIN"/>
    <property type="match status" value="1"/>
</dbReference>
<evidence type="ECO:0000256" key="1">
    <source>
        <dbReference type="SAM" id="Phobius"/>
    </source>
</evidence>
<keyword evidence="1" id="KW-1133">Transmembrane helix</keyword>
<dbReference type="AlphaFoldDB" id="A0A1T5LUS4"/>
<dbReference type="InterPro" id="IPR005230">
    <property type="entry name" value="TraB_bac"/>
</dbReference>
<protein>
    <submittedName>
        <fullName evidence="2">Pheromone shutdown-related protein TraB</fullName>
    </submittedName>
</protein>
<gene>
    <name evidence="2" type="ORF">SAMN02194393_03286</name>
</gene>
<evidence type="ECO:0000313" key="2">
    <source>
        <dbReference type="EMBL" id="SKC79328.1"/>
    </source>
</evidence>
<dbReference type="CDD" id="cd14726">
    <property type="entry name" value="TraB_PrgY-like"/>
    <property type="match status" value="1"/>
</dbReference>
<reference evidence="2 3" key="1">
    <citation type="submission" date="2017-02" db="EMBL/GenBank/DDBJ databases">
        <authorList>
            <person name="Peterson S.W."/>
        </authorList>
    </citation>
    <scope>NUCLEOTIDE SEQUENCE [LARGE SCALE GENOMIC DNA]</scope>
    <source>
        <strain evidence="2 3">M1</strain>
    </source>
</reference>
<dbReference type="PANTHER" id="PTHR21530:SF7">
    <property type="entry name" value="TRAB DOMAIN-CONTAINING PROTEIN"/>
    <property type="match status" value="1"/>
</dbReference>
<dbReference type="NCBIfam" id="TIGR00261">
    <property type="entry name" value="traB"/>
    <property type="match status" value="1"/>
</dbReference>
<feature type="transmembrane region" description="Helical" evidence="1">
    <location>
        <begin position="303"/>
        <end position="328"/>
    </location>
</feature>
<dbReference type="InterPro" id="IPR046345">
    <property type="entry name" value="TraB_PrgY-like"/>
</dbReference>
<accession>A0A1T5LUS4</accession>
<dbReference type="STRING" id="36842.SAMN02194393_03286"/>
<dbReference type="RefSeq" id="WP_079493071.1">
    <property type="nucleotide sequence ID" value="NZ_FUZT01000008.1"/>
</dbReference>
<dbReference type="OrthoDB" id="9809330at2"/>
<dbReference type="EMBL" id="FUZT01000008">
    <property type="protein sequence ID" value="SKC79328.1"/>
    <property type="molecule type" value="Genomic_DNA"/>
</dbReference>
<feature type="transmembrane region" description="Helical" evidence="1">
    <location>
        <begin position="357"/>
        <end position="384"/>
    </location>
</feature>